<name>A0A8S2NC84_9BILA</name>
<evidence type="ECO:0000313" key="2">
    <source>
        <dbReference type="EMBL" id="CAF3993308.1"/>
    </source>
</evidence>
<dbReference type="EMBL" id="CAJNOK010013320">
    <property type="protein sequence ID" value="CAF1182074.1"/>
    <property type="molecule type" value="Genomic_DNA"/>
</dbReference>
<dbReference type="Proteomes" id="UP000677228">
    <property type="component" value="Unassembled WGS sequence"/>
</dbReference>
<organism evidence="2 3">
    <name type="scientific">Didymodactylos carnosus</name>
    <dbReference type="NCBI Taxonomy" id="1234261"/>
    <lineage>
        <taxon>Eukaryota</taxon>
        <taxon>Metazoa</taxon>
        <taxon>Spiralia</taxon>
        <taxon>Gnathifera</taxon>
        <taxon>Rotifera</taxon>
        <taxon>Eurotatoria</taxon>
        <taxon>Bdelloidea</taxon>
        <taxon>Philodinida</taxon>
        <taxon>Philodinidae</taxon>
        <taxon>Didymodactylos</taxon>
    </lineage>
</organism>
<accession>A0A8S2NC84</accession>
<dbReference type="AlphaFoldDB" id="A0A8S2NC84"/>
<comment type="caution">
    <text evidence="2">The sequence shown here is derived from an EMBL/GenBank/DDBJ whole genome shotgun (WGS) entry which is preliminary data.</text>
</comment>
<evidence type="ECO:0000313" key="3">
    <source>
        <dbReference type="Proteomes" id="UP000682733"/>
    </source>
</evidence>
<proteinExistence type="predicted"/>
<dbReference type="PANTHER" id="PTHR33845">
    <property type="entry name" value="C2H2-TYPE DOMAIN-CONTAINING PROTEIN"/>
    <property type="match status" value="1"/>
</dbReference>
<dbReference type="EMBL" id="CAJOBA010034848">
    <property type="protein sequence ID" value="CAF3993308.1"/>
    <property type="molecule type" value="Genomic_DNA"/>
</dbReference>
<dbReference type="PANTHER" id="PTHR33845:SF1">
    <property type="entry name" value="C2H2-TYPE DOMAIN-CONTAINING PROTEIN"/>
    <property type="match status" value="1"/>
</dbReference>
<reference evidence="2" key="1">
    <citation type="submission" date="2021-02" db="EMBL/GenBank/DDBJ databases">
        <authorList>
            <person name="Nowell W R."/>
        </authorList>
    </citation>
    <scope>NUCLEOTIDE SEQUENCE</scope>
</reference>
<evidence type="ECO:0000313" key="1">
    <source>
        <dbReference type="EMBL" id="CAF1182074.1"/>
    </source>
</evidence>
<dbReference type="Proteomes" id="UP000682733">
    <property type="component" value="Unassembled WGS sequence"/>
</dbReference>
<protein>
    <submittedName>
        <fullName evidence="2">Uncharacterized protein</fullName>
    </submittedName>
</protein>
<gene>
    <name evidence="1" type="ORF">OVA965_LOCUS23113</name>
    <name evidence="2" type="ORF">TMI583_LOCUS23829</name>
</gene>
<sequence length="459" mass="53231">MDGISEAYKNSEKWTTRKEILSVVAPKISCKLTQSFLPGLTLYRFTAARRHALEYGTGRQVEHFIDFILSPHICTDLPFGERRLRLSTGVELYVPNTIRNMIPSRIVDQYFEYIAENKPGFPPLGRTSRLSLLNSCKASTRHGLQGVNYFAANASLVFDNLIDMVNDLSMDSDSKKTLVDDVKRGRMYLKTDYKVHVQKSSTITDHCINYALLQNQMTLIMPRKKLRTTIKSSATDNELLDRELAKLKMSTDAIEAWKCHQLRAVNQDRYGNLTQHLCTGKHRHRIERSSMRDMAMTMYHSKLENVGVRSMISLQLEEATPDDDDDDTIRITPDRGWALPKERKVTRLNESQIKYLTEKFDEGVQQRIRWKPEEVSAEMQRKKDLKNRLYCTPAEFLKPGQIRSFFSRLKSIRGKQTETVVVDEVEEEEDDEFDDNQVVEETEQRNNLREVQGRIYDSI</sequence>